<dbReference type="Proteomes" id="UP001194746">
    <property type="component" value="Unassembled WGS sequence"/>
</dbReference>
<reference evidence="1" key="1">
    <citation type="journal article" date="2019" name="Beilstein J. Org. Chem.">
        <title>Nanangenines: drimane sesquiterpenoids as the dominant metabolite cohort of a novel Australian fungus, Aspergillus nanangensis.</title>
        <authorList>
            <person name="Lacey H.J."/>
            <person name="Gilchrist C.L.M."/>
            <person name="Crombie A."/>
            <person name="Kalaitzis J.A."/>
            <person name="Vuong D."/>
            <person name="Rutledge P.J."/>
            <person name="Turner P."/>
            <person name="Pitt J.I."/>
            <person name="Lacey E."/>
            <person name="Chooi Y.H."/>
            <person name="Piggott A.M."/>
        </authorList>
    </citation>
    <scope>NUCLEOTIDE SEQUENCE</scope>
    <source>
        <strain evidence="1">MST-FP2251</strain>
    </source>
</reference>
<reference evidence="1" key="2">
    <citation type="submission" date="2020-02" db="EMBL/GenBank/DDBJ databases">
        <authorList>
            <person name="Gilchrist C.L.M."/>
            <person name="Chooi Y.-H."/>
        </authorList>
    </citation>
    <scope>NUCLEOTIDE SEQUENCE</scope>
    <source>
        <strain evidence="1">MST-FP2251</strain>
    </source>
</reference>
<dbReference type="EMBL" id="VCAU01000088">
    <property type="protein sequence ID" value="KAF9885852.1"/>
    <property type="molecule type" value="Genomic_DNA"/>
</dbReference>
<name>A0AAD4GQU4_ASPNN</name>
<proteinExistence type="predicted"/>
<dbReference type="AlphaFoldDB" id="A0AAD4GQU4"/>
<gene>
    <name evidence="1" type="ORF">FE257_012324</name>
</gene>
<comment type="caution">
    <text evidence="1">The sequence shown here is derived from an EMBL/GenBank/DDBJ whole genome shotgun (WGS) entry which is preliminary data.</text>
</comment>
<keyword evidence="2" id="KW-1185">Reference proteome</keyword>
<organism evidence="1 2">
    <name type="scientific">Aspergillus nanangensis</name>
    <dbReference type="NCBI Taxonomy" id="2582783"/>
    <lineage>
        <taxon>Eukaryota</taxon>
        <taxon>Fungi</taxon>
        <taxon>Dikarya</taxon>
        <taxon>Ascomycota</taxon>
        <taxon>Pezizomycotina</taxon>
        <taxon>Eurotiomycetes</taxon>
        <taxon>Eurotiomycetidae</taxon>
        <taxon>Eurotiales</taxon>
        <taxon>Aspergillaceae</taxon>
        <taxon>Aspergillus</taxon>
        <taxon>Aspergillus subgen. Circumdati</taxon>
    </lineage>
</organism>
<evidence type="ECO:0000313" key="2">
    <source>
        <dbReference type="Proteomes" id="UP001194746"/>
    </source>
</evidence>
<sequence>MSLEIHASLRPTAYHRFVRSLIGCSLMFVHAPARWVRNPMSWVASSSTTPVTTPLASLFRGHCIIKATAR</sequence>
<protein>
    <submittedName>
        <fullName evidence="1">Uncharacterized protein</fullName>
    </submittedName>
</protein>
<accession>A0AAD4GQU4</accession>
<evidence type="ECO:0000313" key="1">
    <source>
        <dbReference type="EMBL" id="KAF9885852.1"/>
    </source>
</evidence>